<sequence>MTEIWFYHLQRRRLESVLPGLIEKSLERGWRVVVQAKSEERLDALDQWLWTFSEASFVAHGRARDGDAELQPVYLSTGLENPNGAEVRLFIEGAEIAEALAEPSAAPYARAILLFDGNDEDDLALARAQWKALKEKDLALSYWREDETGRWEKKA</sequence>
<dbReference type="NCBIfam" id="NF004347">
    <property type="entry name" value="PRK05728.1-4"/>
    <property type="match status" value="1"/>
</dbReference>
<dbReference type="RefSeq" id="WP_407337656.1">
    <property type="nucleotide sequence ID" value="NZ_CP136862.1"/>
</dbReference>
<dbReference type="InterPro" id="IPR007459">
    <property type="entry name" value="DNA_pol3_chi"/>
</dbReference>
<accession>A0ABZ0HQK3</accession>
<dbReference type="EMBL" id="CP136862">
    <property type="protein sequence ID" value="WOJ88216.1"/>
    <property type="molecule type" value="Genomic_DNA"/>
</dbReference>
<evidence type="ECO:0000313" key="1">
    <source>
        <dbReference type="EMBL" id="WOJ88216.1"/>
    </source>
</evidence>
<keyword evidence="2" id="KW-1185">Reference proteome</keyword>
<dbReference type="PANTHER" id="PTHR38767:SF1">
    <property type="entry name" value="DNA POLYMERASE III SUBUNIT CHI"/>
    <property type="match status" value="1"/>
</dbReference>
<keyword evidence="1" id="KW-0548">Nucleotidyltransferase</keyword>
<reference evidence="1 2" key="1">
    <citation type="submission" date="2023-10" db="EMBL/GenBank/DDBJ databases">
        <title>Novel methanotroph of the genus Methylocapsa from a subarctic wetland.</title>
        <authorList>
            <person name="Belova S.E."/>
            <person name="Oshkin I.Y."/>
            <person name="Miroshnikov K."/>
            <person name="Dedysh S.N."/>
        </authorList>
    </citation>
    <scope>NUCLEOTIDE SEQUENCE [LARGE SCALE GENOMIC DNA]</scope>
    <source>
        <strain evidence="1 2">RX1</strain>
    </source>
</reference>
<dbReference type="PANTHER" id="PTHR38767">
    <property type="entry name" value="DNA POLYMERASE III SUBUNIT CHI"/>
    <property type="match status" value="1"/>
</dbReference>
<organism evidence="1 2">
    <name type="scientific">Methylocapsa polymorpha</name>
    <dbReference type="NCBI Taxonomy" id="3080828"/>
    <lineage>
        <taxon>Bacteria</taxon>
        <taxon>Pseudomonadati</taxon>
        <taxon>Pseudomonadota</taxon>
        <taxon>Alphaproteobacteria</taxon>
        <taxon>Hyphomicrobiales</taxon>
        <taxon>Beijerinckiaceae</taxon>
        <taxon>Methylocapsa</taxon>
    </lineage>
</organism>
<dbReference type="SUPFAM" id="SSF102400">
    <property type="entry name" value="DNA polymerase III chi subunit"/>
    <property type="match status" value="1"/>
</dbReference>
<dbReference type="GO" id="GO:0003887">
    <property type="term" value="F:DNA-directed DNA polymerase activity"/>
    <property type="evidence" value="ECO:0007669"/>
    <property type="project" value="UniProtKB-EC"/>
</dbReference>
<proteinExistence type="predicted"/>
<keyword evidence="1" id="KW-0808">Transferase</keyword>
<dbReference type="Proteomes" id="UP001626536">
    <property type="component" value="Chromosome"/>
</dbReference>
<dbReference type="InterPro" id="IPR036768">
    <property type="entry name" value="PolIII_chi_sf"/>
</dbReference>
<protein>
    <submittedName>
        <fullName evidence="1">DNA polymerase III subunit chi</fullName>
        <ecNumber evidence="1">2.7.7.7</ecNumber>
    </submittedName>
</protein>
<dbReference type="EC" id="2.7.7.7" evidence="1"/>
<dbReference type="Gene3D" id="3.40.50.10110">
    <property type="entry name" value="DNA polymerase III subunit chi"/>
    <property type="match status" value="1"/>
</dbReference>
<dbReference type="Pfam" id="PF04364">
    <property type="entry name" value="DNA_pol3_chi"/>
    <property type="match status" value="1"/>
</dbReference>
<gene>
    <name evidence="1" type="ORF">RZS28_10175</name>
</gene>
<evidence type="ECO:0000313" key="2">
    <source>
        <dbReference type="Proteomes" id="UP001626536"/>
    </source>
</evidence>
<name>A0ABZ0HQK3_9HYPH</name>